<evidence type="ECO:0000256" key="2">
    <source>
        <dbReference type="SAM" id="Phobius"/>
    </source>
</evidence>
<evidence type="ECO:0000313" key="4">
    <source>
        <dbReference type="Proteomes" id="UP001150907"/>
    </source>
</evidence>
<protein>
    <recommendedName>
        <fullName evidence="5">Peptidase S1 domain-containing protein</fullName>
    </recommendedName>
</protein>
<evidence type="ECO:0008006" key="5">
    <source>
        <dbReference type="Google" id="ProtNLM"/>
    </source>
</evidence>
<sequence>MLLIGPVVGLPDQSDQHRLARRATPSDLSMVKAGLLVKNGKQTSCALGILDNQASIVSADCLNYKANGQVDMSVIYEAFINAAYDGSPARHAVLNVTIHPSYNPTTKANNVAVIQYNGGSTNAWHNYNAIGPDTWSNIVYSQQYISEIDTLTWATPQVYSQGSADSMCEQLSPLYTANEKDYTCSSGTLSPPSSSLSSCSVPYQMAYGLIGTTLFPAAIFSHVVVQGGSNLCQYSNQRSYYTMMSDYLMFASTVLNRTVYYYSGGNSTQPQQNPGYSMALPTGSSPSSAAVVGGDMYAKQSTGTPTSSSYRMSSSGQQRPTSVVESTSSSAPSDDPSSDGSSSGMSHRTIAIVAACSAVGALLLAVAAFFTVRWWRAHVARTRDPYKEAAAQRMLADGLGGASLPEEHFDALAPPPAYHPEEERRLSAARTPGTTEEIMPLPPSARNEDTYPDEKA</sequence>
<keyword evidence="2" id="KW-1133">Transmembrane helix</keyword>
<evidence type="ECO:0000313" key="3">
    <source>
        <dbReference type="EMBL" id="KAJ2006577.1"/>
    </source>
</evidence>
<gene>
    <name evidence="3" type="ORF">H4R26_001298</name>
</gene>
<feature type="compositionally biased region" description="Low complexity" evidence="1">
    <location>
        <begin position="307"/>
        <end position="345"/>
    </location>
</feature>
<keyword evidence="2" id="KW-0472">Membrane</keyword>
<accession>A0A9W8BGT3</accession>
<dbReference type="SUPFAM" id="SSF50494">
    <property type="entry name" value="Trypsin-like serine proteases"/>
    <property type="match status" value="1"/>
</dbReference>
<organism evidence="3 4">
    <name type="scientific">Coemansia thaxteri</name>
    <dbReference type="NCBI Taxonomy" id="2663907"/>
    <lineage>
        <taxon>Eukaryota</taxon>
        <taxon>Fungi</taxon>
        <taxon>Fungi incertae sedis</taxon>
        <taxon>Zoopagomycota</taxon>
        <taxon>Kickxellomycotina</taxon>
        <taxon>Kickxellomycetes</taxon>
        <taxon>Kickxellales</taxon>
        <taxon>Kickxellaceae</taxon>
        <taxon>Coemansia</taxon>
    </lineage>
</organism>
<dbReference type="EMBL" id="JANBQF010000055">
    <property type="protein sequence ID" value="KAJ2006577.1"/>
    <property type="molecule type" value="Genomic_DNA"/>
</dbReference>
<feature type="region of interest" description="Disordered" evidence="1">
    <location>
        <begin position="414"/>
        <end position="456"/>
    </location>
</feature>
<reference evidence="3" key="1">
    <citation type="submission" date="2022-07" db="EMBL/GenBank/DDBJ databases">
        <title>Phylogenomic reconstructions and comparative analyses of Kickxellomycotina fungi.</title>
        <authorList>
            <person name="Reynolds N.K."/>
            <person name="Stajich J.E."/>
            <person name="Barry K."/>
            <person name="Grigoriev I.V."/>
            <person name="Crous P."/>
            <person name="Smith M.E."/>
        </authorList>
    </citation>
    <scope>NUCLEOTIDE SEQUENCE</scope>
    <source>
        <strain evidence="3">IMI 214461</strain>
    </source>
</reference>
<feature type="compositionally biased region" description="Basic and acidic residues" evidence="1">
    <location>
        <begin position="446"/>
        <end position="456"/>
    </location>
</feature>
<evidence type="ECO:0000256" key="1">
    <source>
        <dbReference type="SAM" id="MobiDB-lite"/>
    </source>
</evidence>
<comment type="caution">
    <text evidence="3">The sequence shown here is derived from an EMBL/GenBank/DDBJ whole genome shotgun (WGS) entry which is preliminary data.</text>
</comment>
<name>A0A9W8BGT3_9FUNG</name>
<proteinExistence type="predicted"/>
<dbReference type="InterPro" id="IPR009003">
    <property type="entry name" value="Peptidase_S1_PA"/>
</dbReference>
<feature type="region of interest" description="Disordered" evidence="1">
    <location>
        <begin position="299"/>
        <end position="345"/>
    </location>
</feature>
<keyword evidence="2" id="KW-0812">Transmembrane</keyword>
<feature type="transmembrane region" description="Helical" evidence="2">
    <location>
        <begin position="350"/>
        <end position="375"/>
    </location>
</feature>
<keyword evidence="4" id="KW-1185">Reference proteome</keyword>
<dbReference type="AlphaFoldDB" id="A0A9W8BGT3"/>
<dbReference type="OrthoDB" id="6380398at2759"/>
<dbReference type="Proteomes" id="UP001150907">
    <property type="component" value="Unassembled WGS sequence"/>
</dbReference>